<dbReference type="Proteomes" id="UP000886501">
    <property type="component" value="Unassembled WGS sequence"/>
</dbReference>
<accession>A0ACB6ZLL7</accession>
<comment type="caution">
    <text evidence="1">The sequence shown here is derived from an EMBL/GenBank/DDBJ whole genome shotgun (WGS) entry which is preliminary data.</text>
</comment>
<evidence type="ECO:0000313" key="1">
    <source>
        <dbReference type="EMBL" id="KAF9650293.1"/>
    </source>
</evidence>
<reference evidence="1" key="1">
    <citation type="submission" date="2019-10" db="EMBL/GenBank/DDBJ databases">
        <authorList>
            <consortium name="DOE Joint Genome Institute"/>
            <person name="Kuo A."/>
            <person name="Miyauchi S."/>
            <person name="Kiss E."/>
            <person name="Drula E."/>
            <person name="Kohler A."/>
            <person name="Sanchez-Garcia M."/>
            <person name="Andreopoulos B."/>
            <person name="Barry K.W."/>
            <person name="Bonito G."/>
            <person name="Buee M."/>
            <person name="Carver A."/>
            <person name="Chen C."/>
            <person name="Cichocki N."/>
            <person name="Clum A."/>
            <person name="Culley D."/>
            <person name="Crous P.W."/>
            <person name="Fauchery L."/>
            <person name="Girlanda M."/>
            <person name="Hayes R."/>
            <person name="Keri Z."/>
            <person name="Labutti K."/>
            <person name="Lipzen A."/>
            <person name="Lombard V."/>
            <person name="Magnuson J."/>
            <person name="Maillard F."/>
            <person name="Morin E."/>
            <person name="Murat C."/>
            <person name="Nolan M."/>
            <person name="Ohm R."/>
            <person name="Pangilinan J."/>
            <person name="Pereira M."/>
            <person name="Perotto S."/>
            <person name="Peter M."/>
            <person name="Riley R."/>
            <person name="Sitrit Y."/>
            <person name="Stielow B."/>
            <person name="Szollosi G."/>
            <person name="Zifcakova L."/>
            <person name="Stursova M."/>
            <person name="Spatafora J.W."/>
            <person name="Tedersoo L."/>
            <person name="Vaario L.-M."/>
            <person name="Yamada A."/>
            <person name="Yan M."/>
            <person name="Wang P."/>
            <person name="Xu J."/>
            <person name="Bruns T."/>
            <person name="Baldrian P."/>
            <person name="Vilgalys R."/>
            <person name="Henrissat B."/>
            <person name="Grigoriev I.V."/>
            <person name="Hibbett D."/>
            <person name="Nagy L.G."/>
            <person name="Martin F.M."/>
        </authorList>
    </citation>
    <scope>NUCLEOTIDE SEQUENCE</scope>
    <source>
        <strain evidence="1">P2</strain>
    </source>
</reference>
<name>A0ACB6ZLL7_THEGA</name>
<sequence>MVIYTSAWPSVPIIEESIFSHVFNSKLCSPGQVVYIDGPTGQRFTQANVKHSALSLAHGLRNELHTPNFCGPLLSRGDTVMVFSQNNVLYPTLMWGIFAAGLRATLASSIASPNEVKEQWIDSGSKVMIVSSSLVHTAWRMFKLLNFEPEDAFNRMIVYSDGENVQLPKDFKFTRYEDLSTRGLLSKEESFDGKLSNETALLCYSSGTSGKPKGVGTTHRNLVAQLSMLRSIEAPEMRVQSIICPVPLYHVYGAVNCLMMPIYQGIESVLMPKFEMAEFLRCIDAYQVTHAWVVPPICMGLLGYPLLKNYKLTSLKTLISSAAPLPAGVQQMLHKKYSTGGRTVYITQGYGMTELSPAALAMMPWEGFESAGAAGRLLPNLEARLVDDDGNDLPESEESVGELWIRGPTVMKGYLNNPSATKDAITEDGWLKTGDIAKRDKKGFFRIVDRKKELIKYNGFQVPPAELEGILITHPNVADAGVVGVEVNGVELPRAYIVLRKPTKDVAAQHLIAKEVQEWIKPRVGKPKHLRGGVVVIAEIPKSPPGKILRRVLRERAAKEVLEAGEKLRAISTRL</sequence>
<organism evidence="1 2">
    <name type="scientific">Thelephora ganbajun</name>
    <name type="common">Ganba fungus</name>
    <dbReference type="NCBI Taxonomy" id="370292"/>
    <lineage>
        <taxon>Eukaryota</taxon>
        <taxon>Fungi</taxon>
        <taxon>Dikarya</taxon>
        <taxon>Basidiomycota</taxon>
        <taxon>Agaricomycotina</taxon>
        <taxon>Agaricomycetes</taxon>
        <taxon>Thelephorales</taxon>
        <taxon>Thelephoraceae</taxon>
        <taxon>Thelephora</taxon>
    </lineage>
</organism>
<keyword evidence="2" id="KW-1185">Reference proteome</keyword>
<reference evidence="1" key="2">
    <citation type="journal article" date="2020" name="Nat. Commun.">
        <title>Large-scale genome sequencing of mycorrhizal fungi provides insights into the early evolution of symbiotic traits.</title>
        <authorList>
            <person name="Miyauchi S."/>
            <person name="Kiss E."/>
            <person name="Kuo A."/>
            <person name="Drula E."/>
            <person name="Kohler A."/>
            <person name="Sanchez-Garcia M."/>
            <person name="Morin E."/>
            <person name="Andreopoulos B."/>
            <person name="Barry K.W."/>
            <person name="Bonito G."/>
            <person name="Buee M."/>
            <person name="Carver A."/>
            <person name="Chen C."/>
            <person name="Cichocki N."/>
            <person name="Clum A."/>
            <person name="Culley D."/>
            <person name="Crous P.W."/>
            <person name="Fauchery L."/>
            <person name="Girlanda M."/>
            <person name="Hayes R.D."/>
            <person name="Keri Z."/>
            <person name="LaButti K."/>
            <person name="Lipzen A."/>
            <person name="Lombard V."/>
            <person name="Magnuson J."/>
            <person name="Maillard F."/>
            <person name="Murat C."/>
            <person name="Nolan M."/>
            <person name="Ohm R.A."/>
            <person name="Pangilinan J."/>
            <person name="Pereira M.F."/>
            <person name="Perotto S."/>
            <person name="Peter M."/>
            <person name="Pfister S."/>
            <person name="Riley R."/>
            <person name="Sitrit Y."/>
            <person name="Stielow J.B."/>
            <person name="Szollosi G."/>
            <person name="Zifcakova L."/>
            <person name="Stursova M."/>
            <person name="Spatafora J.W."/>
            <person name="Tedersoo L."/>
            <person name="Vaario L.M."/>
            <person name="Yamada A."/>
            <person name="Yan M."/>
            <person name="Wang P."/>
            <person name="Xu J."/>
            <person name="Bruns T."/>
            <person name="Baldrian P."/>
            <person name="Vilgalys R."/>
            <person name="Dunand C."/>
            <person name="Henrissat B."/>
            <person name="Grigoriev I.V."/>
            <person name="Hibbett D."/>
            <person name="Nagy L.G."/>
            <person name="Martin F.M."/>
        </authorList>
    </citation>
    <scope>NUCLEOTIDE SEQUENCE</scope>
    <source>
        <strain evidence="1">P2</strain>
    </source>
</reference>
<protein>
    <submittedName>
        <fullName evidence="1">AMP binding protein</fullName>
    </submittedName>
</protein>
<gene>
    <name evidence="1" type="ORF">BDM02DRAFT_3185508</name>
</gene>
<proteinExistence type="predicted"/>
<dbReference type="EMBL" id="MU117986">
    <property type="protein sequence ID" value="KAF9650293.1"/>
    <property type="molecule type" value="Genomic_DNA"/>
</dbReference>
<evidence type="ECO:0000313" key="2">
    <source>
        <dbReference type="Proteomes" id="UP000886501"/>
    </source>
</evidence>